<organism evidence="2 3">
    <name type="scientific">Pinctada imbricata</name>
    <name type="common">Atlantic pearl-oyster</name>
    <name type="synonym">Pinctada martensii</name>
    <dbReference type="NCBI Taxonomy" id="66713"/>
    <lineage>
        <taxon>Eukaryota</taxon>
        <taxon>Metazoa</taxon>
        <taxon>Spiralia</taxon>
        <taxon>Lophotrochozoa</taxon>
        <taxon>Mollusca</taxon>
        <taxon>Bivalvia</taxon>
        <taxon>Autobranchia</taxon>
        <taxon>Pteriomorphia</taxon>
        <taxon>Pterioida</taxon>
        <taxon>Pterioidea</taxon>
        <taxon>Pteriidae</taxon>
        <taxon>Pinctada</taxon>
    </lineage>
</organism>
<dbReference type="PANTHER" id="PTHR46880">
    <property type="entry name" value="RAS-ASSOCIATING DOMAIN-CONTAINING PROTEIN"/>
    <property type="match status" value="1"/>
</dbReference>
<evidence type="ECO:0000313" key="3">
    <source>
        <dbReference type="Proteomes" id="UP001186944"/>
    </source>
</evidence>
<evidence type="ECO:0000259" key="1">
    <source>
        <dbReference type="Pfam" id="PF25431"/>
    </source>
</evidence>
<sequence>MNAFELLKQAQAKKRKTDIEGSGNQINKHKKYELKRSRNFVDRWCEGRPWLINENDKMFCSWCRDNKVDSNFVTGTGNFKLETVKQHEATKWHMYYAAKYAKAEGEAPAVKCLKQLLQQDAEKLQHKFRTAHALAKHGKSFLDFNFICSLDKVKGLDVGSTYCNDKAASPESSSSEDIFNYVMEMFKTNDIDIKKLVGFTADGASNMQGLKTGLAARLLVDTPHLVITHCVAHRLELAFKDAIKASSKSMYDRAMTLLLGLHYLYKKSPKMKKSLKRSFAALNQKQILPTRVGGTRWLPHELIFHLMKLSLYLQREGLVLSDAYVRVEATKNVLAQLDKRYSKELVDQQLTWATVNHGCSDLGNILSLIELVLSLPATSVRNECLFSAMKLVKGKRRGRLTNSTLDDLLLIAVQSPSINDFDPDDAILHWMVCACSSNCFSKCSKMHEYFFLLKCEF</sequence>
<proteinExistence type="predicted"/>
<feature type="domain" description="C17orf113 probable zinc finger" evidence="1">
    <location>
        <begin position="53"/>
        <end position="93"/>
    </location>
</feature>
<evidence type="ECO:0000313" key="2">
    <source>
        <dbReference type="EMBL" id="KAK3084459.1"/>
    </source>
</evidence>
<gene>
    <name evidence="2" type="ORF">FSP39_013905</name>
</gene>
<name>A0AA89BR52_PINIB</name>
<dbReference type="Proteomes" id="UP001186944">
    <property type="component" value="Unassembled WGS sequence"/>
</dbReference>
<dbReference type="PANTHER" id="PTHR46880:SF9">
    <property type="entry name" value="ZINC FINGER PROTEIN 862"/>
    <property type="match status" value="1"/>
</dbReference>
<accession>A0AA89BR52</accession>
<dbReference type="Pfam" id="PF25431">
    <property type="entry name" value="zf-C17orf113"/>
    <property type="match status" value="1"/>
</dbReference>
<dbReference type="AlphaFoldDB" id="A0AA89BR52"/>
<protein>
    <recommendedName>
        <fullName evidence="1">C17orf113 probable zinc finger domain-containing protein</fullName>
    </recommendedName>
</protein>
<dbReference type="InterPro" id="IPR057456">
    <property type="entry name" value="Znf_C17orf113"/>
</dbReference>
<dbReference type="EMBL" id="VSWD01000013">
    <property type="protein sequence ID" value="KAK3084459.1"/>
    <property type="molecule type" value="Genomic_DNA"/>
</dbReference>
<comment type="caution">
    <text evidence="2">The sequence shown here is derived from an EMBL/GenBank/DDBJ whole genome shotgun (WGS) entry which is preliminary data.</text>
</comment>
<dbReference type="InterPro" id="IPR012337">
    <property type="entry name" value="RNaseH-like_sf"/>
</dbReference>
<dbReference type="SUPFAM" id="SSF53098">
    <property type="entry name" value="Ribonuclease H-like"/>
    <property type="match status" value="1"/>
</dbReference>
<reference evidence="2" key="1">
    <citation type="submission" date="2019-08" db="EMBL/GenBank/DDBJ databases">
        <title>The improved chromosome-level genome for the pearl oyster Pinctada fucata martensii using PacBio sequencing and Hi-C.</title>
        <authorList>
            <person name="Zheng Z."/>
        </authorList>
    </citation>
    <scope>NUCLEOTIDE SEQUENCE</scope>
    <source>
        <strain evidence="2">ZZ-2019</strain>
        <tissue evidence="2">Adductor muscle</tissue>
    </source>
</reference>
<keyword evidence="3" id="KW-1185">Reference proteome</keyword>